<feature type="binding site" evidence="11">
    <location>
        <position position="72"/>
    </location>
    <ligand>
        <name>thiamine diphosphate</name>
        <dbReference type="ChEBI" id="CHEBI:58937"/>
    </ligand>
</feature>
<dbReference type="InterPro" id="IPR009014">
    <property type="entry name" value="Transketo_C/PFOR_II"/>
</dbReference>
<dbReference type="Pfam" id="PF02780">
    <property type="entry name" value="Transketolase_C"/>
    <property type="match status" value="1"/>
</dbReference>
<dbReference type="Proteomes" id="UP000193136">
    <property type="component" value="Unassembled WGS sequence"/>
</dbReference>
<dbReference type="Pfam" id="PF13292">
    <property type="entry name" value="DXP_synthase_N"/>
    <property type="match status" value="1"/>
</dbReference>
<evidence type="ECO:0000256" key="2">
    <source>
        <dbReference type="ARBA" id="ARBA00011081"/>
    </source>
</evidence>
<feature type="binding site" evidence="11">
    <location>
        <position position="173"/>
    </location>
    <ligand>
        <name>thiamine diphosphate</name>
        <dbReference type="ChEBI" id="CHEBI:58937"/>
    </ligand>
</feature>
<evidence type="ECO:0000256" key="7">
    <source>
        <dbReference type="ARBA" id="ARBA00022977"/>
    </source>
</evidence>
<dbReference type="PROSITE" id="PS00801">
    <property type="entry name" value="TRANSKETOLASE_1"/>
    <property type="match status" value="1"/>
</dbReference>
<keyword evidence="5 11" id="KW-0479">Metal-binding</keyword>
<dbReference type="RefSeq" id="WP_085009092.1">
    <property type="nucleotide sequence ID" value="NZ_NAAD01000002.1"/>
</dbReference>
<evidence type="ECO:0000256" key="5">
    <source>
        <dbReference type="ARBA" id="ARBA00022723"/>
    </source>
</evidence>
<gene>
    <name evidence="11" type="primary">dxs</name>
    <name evidence="13" type="ORF">B5V00_02220</name>
</gene>
<evidence type="ECO:0000256" key="4">
    <source>
        <dbReference type="ARBA" id="ARBA00022679"/>
    </source>
</evidence>
<evidence type="ECO:0000256" key="3">
    <source>
        <dbReference type="ARBA" id="ARBA00011738"/>
    </source>
</evidence>
<keyword evidence="7 11" id="KW-0784">Thiamine biosynthesis</keyword>
<keyword evidence="4 11" id="KW-0808">Transferase</keyword>
<comment type="catalytic activity">
    <reaction evidence="11">
        <text>D-glyceraldehyde 3-phosphate + pyruvate + H(+) = 1-deoxy-D-xylulose 5-phosphate + CO2</text>
        <dbReference type="Rhea" id="RHEA:12605"/>
        <dbReference type="ChEBI" id="CHEBI:15361"/>
        <dbReference type="ChEBI" id="CHEBI:15378"/>
        <dbReference type="ChEBI" id="CHEBI:16526"/>
        <dbReference type="ChEBI" id="CHEBI:57792"/>
        <dbReference type="ChEBI" id="CHEBI:59776"/>
        <dbReference type="EC" id="2.2.1.7"/>
    </reaction>
</comment>
<name>A0A1X0YD42_9BACT</name>
<dbReference type="InterPro" id="IPR049557">
    <property type="entry name" value="Transketolase_CS"/>
</dbReference>
<dbReference type="SUPFAM" id="SSF52922">
    <property type="entry name" value="TK C-terminal domain-like"/>
    <property type="match status" value="1"/>
</dbReference>
<comment type="cofactor">
    <cofactor evidence="11">
        <name>Mg(2+)</name>
        <dbReference type="ChEBI" id="CHEBI:18420"/>
    </cofactor>
    <text evidence="11">Binds 1 Mg(2+) ion per subunit.</text>
</comment>
<keyword evidence="8 11" id="KW-0786">Thiamine pyrophosphate</keyword>
<dbReference type="GO" id="GO:0005829">
    <property type="term" value="C:cytosol"/>
    <property type="evidence" value="ECO:0007669"/>
    <property type="project" value="TreeGrafter"/>
</dbReference>
<dbReference type="NCBIfam" id="NF003933">
    <property type="entry name" value="PRK05444.2-2"/>
    <property type="match status" value="1"/>
</dbReference>
<feature type="domain" description="Transketolase-like pyrimidine-binding" evidence="12">
    <location>
        <begin position="315"/>
        <end position="479"/>
    </location>
</feature>
<feature type="binding site" evidence="11">
    <location>
        <position position="366"/>
    </location>
    <ligand>
        <name>thiamine diphosphate</name>
        <dbReference type="ChEBI" id="CHEBI:58937"/>
    </ligand>
</feature>
<comment type="similarity">
    <text evidence="2 11">Belongs to the transketolase family. DXPS subfamily.</text>
</comment>
<evidence type="ECO:0000259" key="12">
    <source>
        <dbReference type="SMART" id="SM00861"/>
    </source>
</evidence>
<feature type="binding site" evidence="11">
    <location>
        <position position="144"/>
    </location>
    <ligand>
        <name>Mg(2+)</name>
        <dbReference type="ChEBI" id="CHEBI:18420"/>
    </ligand>
</feature>
<accession>A0A1X0YD42</accession>
<protein>
    <recommendedName>
        <fullName evidence="11">1-deoxy-D-xylulose-5-phosphate synthase</fullName>
        <ecNumber evidence="11">2.2.1.7</ecNumber>
    </recommendedName>
    <alternativeName>
        <fullName evidence="11">1-deoxyxylulose-5-phosphate synthase</fullName>
        <shortName evidence="11">DXP synthase</shortName>
        <shortName evidence="11">DXPS</shortName>
    </alternativeName>
</protein>
<keyword evidence="9 11" id="KW-0414">Isoprene biosynthesis</keyword>
<dbReference type="Gene3D" id="3.40.50.970">
    <property type="match status" value="2"/>
</dbReference>
<keyword evidence="14" id="KW-1185">Reference proteome</keyword>
<dbReference type="PROSITE" id="PS00802">
    <property type="entry name" value="TRANSKETOLASE_2"/>
    <property type="match status" value="1"/>
</dbReference>
<reference evidence="13 14" key="1">
    <citation type="submission" date="2017-03" db="EMBL/GenBank/DDBJ databases">
        <title>Genome sequence of Geothermobacter sp. EPR-M, Deep-Sea Iron Reducer.</title>
        <authorList>
            <person name="Tully B."/>
            <person name="Savalia P."/>
            <person name="Abuyen K."/>
            <person name="Baughan C."/>
            <person name="Romero E."/>
            <person name="Ronkowski C."/>
            <person name="Torres B."/>
            <person name="Tremblay J."/>
            <person name="Trujillo A."/>
            <person name="Tyler M."/>
            <person name="Perez-Rodriguez I."/>
            <person name="Amend J."/>
        </authorList>
    </citation>
    <scope>NUCLEOTIDE SEQUENCE [LARGE SCALE GENOMIC DNA]</scope>
    <source>
        <strain evidence="13 14">EPR-M</strain>
    </source>
</reference>
<dbReference type="NCBIfam" id="TIGR00204">
    <property type="entry name" value="dxs"/>
    <property type="match status" value="1"/>
</dbReference>
<dbReference type="GO" id="GO:0030976">
    <property type="term" value="F:thiamine pyrophosphate binding"/>
    <property type="evidence" value="ECO:0007669"/>
    <property type="project" value="UniProtKB-UniRule"/>
</dbReference>
<evidence type="ECO:0000313" key="14">
    <source>
        <dbReference type="Proteomes" id="UP000193136"/>
    </source>
</evidence>
<proteinExistence type="inferred from homology"/>
<dbReference type="GO" id="GO:0000287">
    <property type="term" value="F:magnesium ion binding"/>
    <property type="evidence" value="ECO:0007669"/>
    <property type="project" value="UniProtKB-UniRule"/>
</dbReference>
<comment type="subunit">
    <text evidence="3 11">Homodimer.</text>
</comment>
<dbReference type="SUPFAM" id="SSF52518">
    <property type="entry name" value="Thiamin diphosphate-binding fold (THDP-binding)"/>
    <property type="match status" value="2"/>
</dbReference>
<dbReference type="Pfam" id="PF02779">
    <property type="entry name" value="Transket_pyr"/>
    <property type="match status" value="1"/>
</dbReference>
<feature type="binding site" evidence="11">
    <location>
        <position position="284"/>
    </location>
    <ligand>
        <name>thiamine diphosphate</name>
        <dbReference type="ChEBI" id="CHEBI:58937"/>
    </ligand>
</feature>
<dbReference type="SMART" id="SM00861">
    <property type="entry name" value="Transket_pyr"/>
    <property type="match status" value="1"/>
</dbReference>
<comment type="pathway">
    <text evidence="1 11">Metabolic intermediate biosynthesis; 1-deoxy-D-xylulose 5-phosphate biosynthesis; 1-deoxy-D-xylulose 5-phosphate from D-glyceraldehyde 3-phosphate and pyruvate: step 1/1.</text>
</comment>
<feature type="binding site" evidence="11">
    <location>
        <position position="173"/>
    </location>
    <ligand>
        <name>Mg(2+)</name>
        <dbReference type="ChEBI" id="CHEBI:18420"/>
    </ligand>
</feature>
<dbReference type="InterPro" id="IPR005475">
    <property type="entry name" value="Transketolase-like_Pyr-bd"/>
</dbReference>
<dbReference type="InterPro" id="IPR029061">
    <property type="entry name" value="THDP-binding"/>
</dbReference>
<evidence type="ECO:0000256" key="10">
    <source>
        <dbReference type="ARBA" id="ARBA00055605"/>
    </source>
</evidence>
<dbReference type="CDD" id="cd07033">
    <property type="entry name" value="TPP_PYR_DXS_TK_like"/>
    <property type="match status" value="1"/>
</dbReference>
<comment type="cofactor">
    <cofactor evidence="11">
        <name>thiamine diphosphate</name>
        <dbReference type="ChEBI" id="CHEBI:58937"/>
    </cofactor>
    <text evidence="11">Binds 1 thiamine pyrophosphate per subunit.</text>
</comment>
<comment type="function">
    <text evidence="10 11">Catalyzes the acyloin condensation reaction between C atoms 2 and 3 of pyruvate and glyceraldehyde 3-phosphate to yield 1-deoxy-D-xylulose-5-phosphate (DXP).</text>
</comment>
<dbReference type="InterPro" id="IPR020826">
    <property type="entry name" value="Transketolase_BS"/>
</dbReference>
<dbReference type="InterPro" id="IPR033248">
    <property type="entry name" value="Transketolase_C"/>
</dbReference>
<dbReference type="PANTHER" id="PTHR43322:SF5">
    <property type="entry name" value="1-DEOXY-D-XYLULOSE-5-PHOSPHATE SYNTHASE, CHLOROPLASTIC"/>
    <property type="match status" value="1"/>
</dbReference>
<evidence type="ECO:0000313" key="13">
    <source>
        <dbReference type="EMBL" id="ORJ62894.1"/>
    </source>
</evidence>
<feature type="binding site" evidence="11">
    <location>
        <begin position="113"/>
        <end position="115"/>
    </location>
    <ligand>
        <name>thiamine diphosphate</name>
        <dbReference type="ChEBI" id="CHEBI:58937"/>
    </ligand>
</feature>
<evidence type="ECO:0000256" key="11">
    <source>
        <dbReference type="HAMAP-Rule" id="MF_00315"/>
    </source>
</evidence>
<organism evidence="13 14">
    <name type="scientific">Geothermobacter hydrogeniphilus</name>
    <dbReference type="NCBI Taxonomy" id="1969733"/>
    <lineage>
        <taxon>Bacteria</taxon>
        <taxon>Pseudomonadati</taxon>
        <taxon>Thermodesulfobacteriota</taxon>
        <taxon>Desulfuromonadia</taxon>
        <taxon>Desulfuromonadales</taxon>
        <taxon>Geothermobacteraceae</taxon>
        <taxon>Geothermobacter</taxon>
    </lineage>
</organism>
<evidence type="ECO:0000256" key="8">
    <source>
        <dbReference type="ARBA" id="ARBA00023052"/>
    </source>
</evidence>
<dbReference type="GO" id="GO:0019288">
    <property type="term" value="P:isopentenyl diphosphate biosynthetic process, methylerythritol 4-phosphate pathway"/>
    <property type="evidence" value="ECO:0007669"/>
    <property type="project" value="TreeGrafter"/>
</dbReference>
<dbReference type="Gene3D" id="3.40.50.920">
    <property type="match status" value="1"/>
</dbReference>
<feature type="binding site" evidence="11">
    <location>
        <begin position="145"/>
        <end position="146"/>
    </location>
    <ligand>
        <name>thiamine diphosphate</name>
        <dbReference type="ChEBI" id="CHEBI:58937"/>
    </ligand>
</feature>
<dbReference type="GO" id="GO:0016114">
    <property type="term" value="P:terpenoid biosynthetic process"/>
    <property type="evidence" value="ECO:0007669"/>
    <property type="project" value="UniProtKB-UniRule"/>
</dbReference>
<evidence type="ECO:0000256" key="1">
    <source>
        <dbReference type="ARBA" id="ARBA00004980"/>
    </source>
</evidence>
<dbReference type="FunFam" id="3.40.50.920:FF:000002">
    <property type="entry name" value="1-deoxy-D-xylulose-5-phosphate synthase"/>
    <property type="match status" value="1"/>
</dbReference>
<dbReference type="HAMAP" id="MF_00315">
    <property type="entry name" value="DXP_synth"/>
    <property type="match status" value="1"/>
</dbReference>
<dbReference type="STRING" id="1969733.B5V00_02220"/>
<dbReference type="PANTHER" id="PTHR43322">
    <property type="entry name" value="1-D-DEOXYXYLULOSE 5-PHOSPHATE SYNTHASE-RELATED"/>
    <property type="match status" value="1"/>
</dbReference>
<dbReference type="OrthoDB" id="9803371at2"/>
<comment type="caution">
    <text evidence="13">The sequence shown here is derived from an EMBL/GenBank/DDBJ whole genome shotgun (WGS) entry which is preliminary data.</text>
</comment>
<dbReference type="EC" id="2.2.1.7" evidence="11"/>
<dbReference type="UniPathway" id="UPA00064">
    <property type="reaction ID" value="UER00091"/>
</dbReference>
<dbReference type="EMBL" id="NAAD01000002">
    <property type="protein sequence ID" value="ORJ62894.1"/>
    <property type="molecule type" value="Genomic_DNA"/>
</dbReference>
<dbReference type="AlphaFoldDB" id="A0A1X0YD42"/>
<dbReference type="FunFam" id="3.40.50.970:FF:000005">
    <property type="entry name" value="1-deoxy-D-xylulose-5-phosphate synthase"/>
    <property type="match status" value="1"/>
</dbReference>
<keyword evidence="6 11" id="KW-0460">Magnesium</keyword>
<evidence type="ECO:0000256" key="6">
    <source>
        <dbReference type="ARBA" id="ARBA00022842"/>
    </source>
</evidence>
<dbReference type="GO" id="GO:0008661">
    <property type="term" value="F:1-deoxy-D-xylulose-5-phosphate synthase activity"/>
    <property type="evidence" value="ECO:0007669"/>
    <property type="project" value="UniProtKB-UniRule"/>
</dbReference>
<evidence type="ECO:0000256" key="9">
    <source>
        <dbReference type="ARBA" id="ARBA00023229"/>
    </source>
</evidence>
<dbReference type="InterPro" id="IPR005477">
    <property type="entry name" value="Dxylulose-5-P_synthase"/>
</dbReference>
<dbReference type="GO" id="GO:0009228">
    <property type="term" value="P:thiamine biosynthetic process"/>
    <property type="evidence" value="ECO:0007669"/>
    <property type="project" value="UniProtKB-UniRule"/>
</dbReference>
<dbReference type="CDD" id="cd02007">
    <property type="entry name" value="TPP_DXS"/>
    <property type="match status" value="1"/>
</dbReference>
<sequence length="632" mass="67579">MLLETIESPARIKDLSREQLRQLADELRSEIIQSVSRTGGHLASSLGVVELTLALHRVLDSPHDKIVWDVGHQAYAHKMLTGRRKAFSTLRQLDGLSGFPKRSESPHDSFDVGHSSTSVSAALGMAAARDACGGEEKIVAVIGDGSLTAGLAYEAFNQAGHLKKNLVVILNDNEMSISPNVGAISSFLSRKMTSDFFVRMKKEATQIIGSMPKIGKDLLSLASRAEHSLKGFLTPGMLFEAFGFDYFGPIDGHNLDELIETLTNVTRLEGPVLVHVVTRKGHGFAPAEREPSKFHGVGPFDAETGEVIAAKGGGGSFTGVFGSTLVQMAARDERIVAITAAMLEGTGLKEFSTTFPERFYDVGIAEQHAVTFAAGLACRGLRPVVAIYSTFMQRAYDQVVHDVCLQNLPVTFAMDRGGLVGADGPTHHGAFDLSFMRHIPNLTFMVPRDEQQLQRAMETARLHDGPFAYRYPRGKALGLALADQPQAVEIGSGEVLREGDDGAVLAVGSAVQAALEAAETLAAEGVQLRVIDPRFIKPLDERLLLQAAATGLVVTVEENTLQGGFGSAVSELYAAAGVAPRLVLIGLPDRFIEQGSQDQLRARYGLDADGLVGRIRDELKTGDVTGAAAAGS</sequence>